<dbReference type="Proteomes" id="UP001224682">
    <property type="component" value="Unassembled WGS sequence"/>
</dbReference>
<protein>
    <recommendedName>
        <fullName evidence="3">HTH merR-type domain-containing protein</fullName>
    </recommendedName>
</protein>
<sequence length="149" mass="16262">MKITAPVIAEALAIPAGRVHSLIASGHFEPMDRTSNLPGRGRDWTDNDIARLVVLLRLQDVGLDPAIGQDIPRIDPPAGKHFFVADVFDIHHQCGVKAPGDFRVRIVSAEDLADLFQRGQSAAHVISLDSVFGDVERVVRLRNEVAAWA</sequence>
<organism evidence="1 2">
    <name type="scientific">Ancylobacter polymorphus</name>
    <dbReference type="NCBI Taxonomy" id="223390"/>
    <lineage>
        <taxon>Bacteria</taxon>
        <taxon>Pseudomonadati</taxon>
        <taxon>Pseudomonadota</taxon>
        <taxon>Alphaproteobacteria</taxon>
        <taxon>Hyphomicrobiales</taxon>
        <taxon>Xanthobacteraceae</taxon>
        <taxon>Ancylobacter</taxon>
    </lineage>
</organism>
<reference evidence="1 2" key="1">
    <citation type="submission" date="2023-07" db="EMBL/GenBank/DDBJ databases">
        <title>Genomic Encyclopedia of Type Strains, Phase IV (KMG-IV): sequencing the most valuable type-strain genomes for metagenomic binning, comparative biology and taxonomic classification.</title>
        <authorList>
            <person name="Goeker M."/>
        </authorList>
    </citation>
    <scope>NUCLEOTIDE SEQUENCE [LARGE SCALE GENOMIC DNA]</scope>
    <source>
        <strain evidence="1 2">DSM 2457</strain>
    </source>
</reference>
<gene>
    <name evidence="1" type="ORF">J2S75_000293</name>
</gene>
<dbReference type="RefSeq" id="WP_307017515.1">
    <property type="nucleotide sequence ID" value="NZ_JAUSUI010000001.1"/>
</dbReference>
<name>A0ABU0B8D2_9HYPH</name>
<dbReference type="EMBL" id="JAUSUI010000001">
    <property type="protein sequence ID" value="MDQ0301282.1"/>
    <property type="molecule type" value="Genomic_DNA"/>
</dbReference>
<evidence type="ECO:0000313" key="2">
    <source>
        <dbReference type="Proteomes" id="UP001224682"/>
    </source>
</evidence>
<proteinExistence type="predicted"/>
<keyword evidence="2" id="KW-1185">Reference proteome</keyword>
<accession>A0ABU0B8D2</accession>
<evidence type="ECO:0008006" key="3">
    <source>
        <dbReference type="Google" id="ProtNLM"/>
    </source>
</evidence>
<evidence type="ECO:0000313" key="1">
    <source>
        <dbReference type="EMBL" id="MDQ0301282.1"/>
    </source>
</evidence>
<comment type="caution">
    <text evidence="1">The sequence shown here is derived from an EMBL/GenBank/DDBJ whole genome shotgun (WGS) entry which is preliminary data.</text>
</comment>